<reference evidence="2 3" key="1">
    <citation type="submission" date="2018-12" db="EMBL/GenBank/DDBJ databases">
        <title>Complete genome of Litorilituus sediminis.</title>
        <authorList>
            <person name="Liu A."/>
            <person name="Rong J."/>
        </authorList>
    </citation>
    <scope>NUCLEOTIDE SEQUENCE [LARGE SCALE GENOMIC DNA]</scope>
    <source>
        <strain evidence="2 3">JCM 17549</strain>
    </source>
</reference>
<keyword evidence="2" id="KW-0121">Carboxypeptidase</keyword>
<keyword evidence="2" id="KW-0645">Protease</keyword>
<dbReference type="PANTHER" id="PTHR34385:SF1">
    <property type="entry name" value="PEPTIDOGLYCAN L-ALANYL-D-GLUTAMATE ENDOPEPTIDASE CWLK"/>
    <property type="match status" value="1"/>
</dbReference>
<dbReference type="PANTHER" id="PTHR34385">
    <property type="entry name" value="D-ALANYL-D-ALANINE CARBOXYPEPTIDASE"/>
    <property type="match status" value="1"/>
</dbReference>
<dbReference type="InterPro" id="IPR003709">
    <property type="entry name" value="VanY-like_core_dom"/>
</dbReference>
<dbReference type="RefSeq" id="WP_130599316.1">
    <property type="nucleotide sequence ID" value="NZ_CP034759.1"/>
</dbReference>
<evidence type="ECO:0000259" key="1">
    <source>
        <dbReference type="Pfam" id="PF02557"/>
    </source>
</evidence>
<proteinExistence type="predicted"/>
<keyword evidence="2" id="KW-0378">Hydrolase</keyword>
<protein>
    <submittedName>
        <fullName evidence="2">D-alanyl-D-alanine carboxypeptidase family protein</fullName>
    </submittedName>
</protein>
<dbReference type="Pfam" id="PF02557">
    <property type="entry name" value="VanY"/>
    <property type="match status" value="1"/>
</dbReference>
<evidence type="ECO:0000313" key="2">
    <source>
        <dbReference type="EMBL" id="QBG34779.1"/>
    </source>
</evidence>
<evidence type="ECO:0000313" key="3">
    <source>
        <dbReference type="Proteomes" id="UP000290244"/>
    </source>
</evidence>
<dbReference type="GO" id="GO:0004180">
    <property type="term" value="F:carboxypeptidase activity"/>
    <property type="evidence" value="ECO:0007669"/>
    <property type="project" value="UniProtKB-KW"/>
</dbReference>
<dbReference type="SUPFAM" id="SSF55166">
    <property type="entry name" value="Hedgehog/DD-peptidase"/>
    <property type="match status" value="1"/>
</dbReference>
<dbReference type="CDD" id="cd14847">
    <property type="entry name" value="DD-carboxypeptidase_like"/>
    <property type="match status" value="1"/>
</dbReference>
<dbReference type="InterPro" id="IPR052179">
    <property type="entry name" value="DD-CPase-like"/>
</dbReference>
<dbReference type="InterPro" id="IPR009045">
    <property type="entry name" value="Zn_M74/Hedgehog-like"/>
</dbReference>
<gene>
    <name evidence="2" type="ORF">EMK97_02995</name>
</gene>
<feature type="domain" description="D-alanyl-D-alanine carboxypeptidase-like core" evidence="1">
    <location>
        <begin position="33"/>
        <end position="187"/>
    </location>
</feature>
<dbReference type="Proteomes" id="UP000290244">
    <property type="component" value="Chromosome"/>
</dbReference>
<dbReference type="KEGG" id="lsd:EMK97_02995"/>
<name>A0A4P6P418_9GAMM</name>
<dbReference type="EMBL" id="CP034759">
    <property type="protein sequence ID" value="QBG34779.1"/>
    <property type="molecule type" value="Genomic_DNA"/>
</dbReference>
<dbReference type="Gene3D" id="3.30.1380.10">
    <property type="match status" value="1"/>
</dbReference>
<dbReference type="AlphaFoldDB" id="A0A4P6P418"/>
<keyword evidence="3" id="KW-1185">Reference proteome</keyword>
<accession>A0A4P6P418</accession>
<dbReference type="GO" id="GO:0006508">
    <property type="term" value="P:proteolysis"/>
    <property type="evidence" value="ECO:0007669"/>
    <property type="project" value="InterPro"/>
</dbReference>
<sequence>MTNVTNVAISGDIQSQLLGQTTEHLHYLTDTLAIHKEMLNAYQALSDAAKRDGLSIKIASGYRSFERQLHIWNNKFLAKTPILDKHNKAVDTAKLTPYQIVQAIMLYSALPGASRHHWGCDIDVYADNLLDNNYQLKLEPWEYQEQGPLAPLSSWLQVNANSHGFYFPYDSYRGGVAAEPWHISFMPLAKQYQQHISLTQLCASLEDSNIAGKEVIIDNIEDIANKYIFNVNTVI</sequence>
<dbReference type="OrthoDB" id="9792074at2"/>
<organism evidence="2 3">
    <name type="scientific">Litorilituus sediminis</name>
    <dbReference type="NCBI Taxonomy" id="718192"/>
    <lineage>
        <taxon>Bacteria</taxon>
        <taxon>Pseudomonadati</taxon>
        <taxon>Pseudomonadota</taxon>
        <taxon>Gammaproteobacteria</taxon>
        <taxon>Alteromonadales</taxon>
        <taxon>Colwelliaceae</taxon>
        <taxon>Litorilituus</taxon>
    </lineage>
</organism>